<evidence type="ECO:0000313" key="1">
    <source>
        <dbReference type="EMBL" id="EON32275.1"/>
    </source>
</evidence>
<dbReference type="Proteomes" id="UP000013569">
    <property type="component" value="Unassembled WGS sequence"/>
</dbReference>
<sequence>MAKNTDFLHILQTGKPFFNNDLPMDFRKMEYENSKWDRNLLKTRDYPYRSTIVWPISQSAAQLAGPSELQPPLAFLCVDTKRVGAFKHVSDVPLGWCYAHAVYPVLRYLLPELDRQRE</sequence>
<organism evidence="1 2">
    <name type="scientific">Gordonia terrae C-6</name>
    <dbReference type="NCBI Taxonomy" id="1316928"/>
    <lineage>
        <taxon>Bacteria</taxon>
        <taxon>Bacillati</taxon>
        <taxon>Actinomycetota</taxon>
        <taxon>Actinomycetes</taxon>
        <taxon>Mycobacteriales</taxon>
        <taxon>Gordoniaceae</taxon>
        <taxon>Gordonia</taxon>
    </lineage>
</organism>
<dbReference type="EMBL" id="AQPW01000014">
    <property type="protein sequence ID" value="EON32275.1"/>
    <property type="molecule type" value="Genomic_DNA"/>
</dbReference>
<comment type="caution">
    <text evidence="1">The sequence shown here is derived from an EMBL/GenBank/DDBJ whole genome shotgun (WGS) entry which is preliminary data.</text>
</comment>
<reference evidence="1 2" key="1">
    <citation type="journal article" date="2013" name="Genome Announc.">
        <title>Draft Genome Sequence of a Benzothiophene-Desulfurizing Bacterium, Gordona terrae Strain C-6.</title>
        <authorList>
            <person name="Wang W."/>
            <person name="Ma T."/>
            <person name="Ren Y."/>
            <person name="Li G."/>
        </authorList>
    </citation>
    <scope>NUCLEOTIDE SEQUENCE [LARGE SCALE GENOMIC DNA]</scope>
    <source>
        <strain evidence="1 2">C-6</strain>
    </source>
</reference>
<gene>
    <name evidence="1" type="ORF">GTC6_12980</name>
</gene>
<dbReference type="RefSeq" id="WP_010843010.1">
    <property type="nucleotide sequence ID" value="NZ_AQPW01000014.1"/>
</dbReference>
<name>R7Y8F5_9ACTN</name>
<protein>
    <submittedName>
        <fullName evidence="1">Uncharacterized protein</fullName>
    </submittedName>
</protein>
<proteinExistence type="predicted"/>
<dbReference type="AlphaFoldDB" id="R7Y8F5"/>
<accession>R7Y8F5</accession>
<dbReference type="OrthoDB" id="9256048at2"/>
<evidence type="ECO:0000313" key="2">
    <source>
        <dbReference type="Proteomes" id="UP000013569"/>
    </source>
</evidence>